<name>A0A158GSF9_9BURK</name>
<sequence>MTVFDVSLKNCTEDALGAEEPDLLTTAREGRVLIVTLNRPDRLNALTPQLHERLLATLRQAATDTTVGAVVLTGAGRAFCSGGDMQQRDTAKSSKPTLEERADILQHHGETAKLLHAMPKPTIAMINGVAAGAGLALALACDMRFAARGSVLTTSYVHVAMSGDLGTSYFLTKLVGSAKARELMFLSEKISAEEALRIGMVSRVEVGTGLRDTTLLVAKKLAEGPAVALRYIKQNIFRAETGSLDEVIESEAFHMARCGRTQDVKEAVLAFREKRVPRFNGI</sequence>
<dbReference type="PANTHER" id="PTHR43459:SF1">
    <property type="entry name" value="EG:BACN32G11.4 PROTEIN"/>
    <property type="match status" value="1"/>
</dbReference>
<evidence type="ECO:0000313" key="3">
    <source>
        <dbReference type="EMBL" id="SAL34549.1"/>
    </source>
</evidence>
<dbReference type="PROSITE" id="PS00166">
    <property type="entry name" value="ENOYL_COA_HYDRATASE"/>
    <property type="match status" value="1"/>
</dbReference>
<dbReference type="CDD" id="cd06558">
    <property type="entry name" value="crotonase-like"/>
    <property type="match status" value="1"/>
</dbReference>
<evidence type="ECO:0000313" key="4">
    <source>
        <dbReference type="Proteomes" id="UP000054683"/>
    </source>
</evidence>
<reference evidence="3 4" key="1">
    <citation type="submission" date="2016-01" db="EMBL/GenBank/DDBJ databases">
        <authorList>
            <person name="Oliw E.H."/>
        </authorList>
    </citation>
    <scope>NUCLEOTIDE SEQUENCE [LARGE SCALE GENOMIC DNA]</scope>
    <source>
        <strain evidence="3">LMG 27134</strain>
    </source>
</reference>
<dbReference type="SUPFAM" id="SSF52096">
    <property type="entry name" value="ClpP/crotonase"/>
    <property type="match status" value="1"/>
</dbReference>
<dbReference type="EMBL" id="FCOK02000018">
    <property type="protein sequence ID" value="SAL34549.1"/>
    <property type="molecule type" value="Genomic_DNA"/>
</dbReference>
<dbReference type="Gene3D" id="3.90.226.10">
    <property type="entry name" value="2-enoyl-CoA Hydratase, Chain A, domain 1"/>
    <property type="match status" value="1"/>
</dbReference>
<dbReference type="InterPro" id="IPR014748">
    <property type="entry name" value="Enoyl-CoA_hydra_C"/>
</dbReference>
<gene>
    <name evidence="3" type="ORF">AWB69_03173</name>
</gene>
<dbReference type="InterPro" id="IPR029045">
    <property type="entry name" value="ClpP/crotonase-like_dom_sf"/>
</dbReference>
<dbReference type="Pfam" id="PF00378">
    <property type="entry name" value="ECH_1"/>
    <property type="match status" value="1"/>
</dbReference>
<evidence type="ECO:0000256" key="1">
    <source>
        <dbReference type="ARBA" id="ARBA00005254"/>
    </source>
</evidence>
<dbReference type="GO" id="GO:0003824">
    <property type="term" value="F:catalytic activity"/>
    <property type="evidence" value="ECO:0007669"/>
    <property type="project" value="InterPro"/>
</dbReference>
<dbReference type="Gene3D" id="1.10.12.10">
    <property type="entry name" value="Lyase 2-enoyl-coa Hydratase, Chain A, domain 2"/>
    <property type="match status" value="1"/>
</dbReference>
<protein>
    <submittedName>
        <fullName evidence="3">Enoyl-CoA hydratase</fullName>
    </submittedName>
</protein>
<evidence type="ECO:0000256" key="2">
    <source>
        <dbReference type="RuleBase" id="RU003707"/>
    </source>
</evidence>
<accession>A0A158GSF9</accession>
<dbReference type="RefSeq" id="WP_062086116.1">
    <property type="nucleotide sequence ID" value="NZ_FCOK02000018.1"/>
</dbReference>
<dbReference type="InterPro" id="IPR018376">
    <property type="entry name" value="Enoyl-CoA_hyd/isom_CS"/>
</dbReference>
<organism evidence="3 4">
    <name type="scientific">Caballeronia udeis</name>
    <dbReference type="NCBI Taxonomy" id="1232866"/>
    <lineage>
        <taxon>Bacteria</taxon>
        <taxon>Pseudomonadati</taxon>
        <taxon>Pseudomonadota</taxon>
        <taxon>Betaproteobacteria</taxon>
        <taxon>Burkholderiales</taxon>
        <taxon>Burkholderiaceae</taxon>
        <taxon>Caballeronia</taxon>
    </lineage>
</organism>
<dbReference type="InterPro" id="IPR001753">
    <property type="entry name" value="Enoyl-CoA_hydra/iso"/>
</dbReference>
<dbReference type="AlphaFoldDB" id="A0A158GSF9"/>
<dbReference type="PANTHER" id="PTHR43459">
    <property type="entry name" value="ENOYL-COA HYDRATASE"/>
    <property type="match status" value="1"/>
</dbReference>
<comment type="similarity">
    <text evidence="1 2">Belongs to the enoyl-CoA hydratase/isomerase family.</text>
</comment>
<dbReference type="Proteomes" id="UP000054683">
    <property type="component" value="Unassembled WGS sequence"/>
</dbReference>
<proteinExistence type="inferred from homology"/>